<evidence type="ECO:0000256" key="1">
    <source>
        <dbReference type="SAM" id="MobiDB-lite"/>
    </source>
</evidence>
<feature type="region of interest" description="Disordered" evidence="1">
    <location>
        <begin position="47"/>
        <end position="92"/>
    </location>
</feature>
<feature type="compositionally biased region" description="Basic and acidic residues" evidence="1">
    <location>
        <begin position="54"/>
        <end position="68"/>
    </location>
</feature>
<organism evidence="3 4">
    <name type="scientific">Conexibacter arvalis</name>
    <dbReference type="NCBI Taxonomy" id="912552"/>
    <lineage>
        <taxon>Bacteria</taxon>
        <taxon>Bacillati</taxon>
        <taxon>Actinomycetota</taxon>
        <taxon>Thermoleophilia</taxon>
        <taxon>Solirubrobacterales</taxon>
        <taxon>Conexibacteraceae</taxon>
        <taxon>Conexibacter</taxon>
    </lineage>
</organism>
<comment type="caution">
    <text evidence="3">The sequence shown here is derived from an EMBL/GenBank/DDBJ whole genome shotgun (WGS) entry which is preliminary data.</text>
</comment>
<accession>A0A840IC34</accession>
<keyword evidence="4" id="KW-1185">Reference proteome</keyword>
<evidence type="ECO:0000313" key="4">
    <source>
        <dbReference type="Proteomes" id="UP000585272"/>
    </source>
</evidence>
<gene>
    <name evidence="3" type="ORF">BDZ31_001374</name>
</gene>
<evidence type="ECO:0000313" key="3">
    <source>
        <dbReference type="EMBL" id="MBB4661801.1"/>
    </source>
</evidence>
<dbReference type="EMBL" id="JACHNU010000001">
    <property type="protein sequence ID" value="MBB4661801.1"/>
    <property type="molecule type" value="Genomic_DNA"/>
</dbReference>
<dbReference type="RefSeq" id="WP_183340265.1">
    <property type="nucleotide sequence ID" value="NZ_JACHNU010000001.1"/>
</dbReference>
<dbReference type="Proteomes" id="UP000585272">
    <property type="component" value="Unassembled WGS sequence"/>
</dbReference>
<protein>
    <submittedName>
        <fullName evidence="3">Putative FmdB family regulatory protein</fullName>
    </submittedName>
</protein>
<dbReference type="SMART" id="SM00834">
    <property type="entry name" value="CxxC_CXXC_SSSS"/>
    <property type="match status" value="1"/>
</dbReference>
<dbReference type="InterPro" id="IPR013429">
    <property type="entry name" value="Regulatory_FmdB_Zinc_ribbon"/>
</dbReference>
<dbReference type="NCBIfam" id="TIGR02605">
    <property type="entry name" value="CxxC_CxxC_SSSS"/>
    <property type="match status" value="1"/>
</dbReference>
<dbReference type="Pfam" id="PF09723">
    <property type="entry name" value="Zn_ribbon_8"/>
    <property type="match status" value="1"/>
</dbReference>
<evidence type="ECO:0000259" key="2">
    <source>
        <dbReference type="SMART" id="SM00834"/>
    </source>
</evidence>
<feature type="domain" description="Putative regulatory protein FmdB zinc ribbon" evidence="2">
    <location>
        <begin position="1"/>
        <end position="41"/>
    </location>
</feature>
<proteinExistence type="predicted"/>
<dbReference type="AlphaFoldDB" id="A0A840IC34"/>
<sequence>MALYDYECGACGVVELARPIGTAPPSIACPSCGAEAARRFAAPALTAPSGLRRRAQEAADRSAHEPTVVKHLPPRPAGPRSRDPRHARLPRP</sequence>
<name>A0A840IC34_9ACTN</name>
<reference evidence="3 4" key="1">
    <citation type="submission" date="2020-08" db="EMBL/GenBank/DDBJ databases">
        <title>Genomic Encyclopedia of Archaeal and Bacterial Type Strains, Phase II (KMG-II): from individual species to whole genera.</title>
        <authorList>
            <person name="Goeker M."/>
        </authorList>
    </citation>
    <scope>NUCLEOTIDE SEQUENCE [LARGE SCALE GENOMIC DNA]</scope>
    <source>
        <strain evidence="3 4">DSM 23288</strain>
    </source>
</reference>